<reference evidence="3" key="1">
    <citation type="journal article" date="2018" name="Nat. Microbiol.">
        <title>Leveraging single-cell genomics to expand the fungal tree of life.</title>
        <authorList>
            <person name="Ahrendt S.R."/>
            <person name="Quandt C.A."/>
            <person name="Ciobanu D."/>
            <person name="Clum A."/>
            <person name="Salamov A."/>
            <person name="Andreopoulos B."/>
            <person name="Cheng J.F."/>
            <person name="Woyke T."/>
            <person name="Pelin A."/>
            <person name="Henrissat B."/>
            <person name="Reynolds N.K."/>
            <person name="Benny G.L."/>
            <person name="Smith M.E."/>
            <person name="James T.Y."/>
            <person name="Grigoriev I.V."/>
        </authorList>
    </citation>
    <scope>NUCLEOTIDE SEQUENCE [LARGE SCALE GENOMIC DNA]</scope>
</reference>
<proteinExistence type="predicted"/>
<dbReference type="GO" id="GO:0031123">
    <property type="term" value="P:RNA 3'-end processing"/>
    <property type="evidence" value="ECO:0007669"/>
    <property type="project" value="TreeGrafter"/>
</dbReference>
<dbReference type="GO" id="GO:0031499">
    <property type="term" value="C:TRAMP complex"/>
    <property type="evidence" value="ECO:0007669"/>
    <property type="project" value="TreeGrafter"/>
</dbReference>
<dbReference type="SUPFAM" id="SSF81301">
    <property type="entry name" value="Nucleotidyltransferase"/>
    <property type="match status" value="1"/>
</dbReference>
<evidence type="ECO:0000313" key="3">
    <source>
        <dbReference type="Proteomes" id="UP000269721"/>
    </source>
</evidence>
<dbReference type="GO" id="GO:0005730">
    <property type="term" value="C:nucleolus"/>
    <property type="evidence" value="ECO:0007669"/>
    <property type="project" value="TreeGrafter"/>
</dbReference>
<dbReference type="AlphaFoldDB" id="A0A4P9VZZ0"/>
<name>A0A4P9VZZ0_9FUNG</name>
<organism evidence="2 3">
    <name type="scientific">Blyttiomyces helicus</name>
    <dbReference type="NCBI Taxonomy" id="388810"/>
    <lineage>
        <taxon>Eukaryota</taxon>
        <taxon>Fungi</taxon>
        <taxon>Fungi incertae sedis</taxon>
        <taxon>Chytridiomycota</taxon>
        <taxon>Chytridiomycota incertae sedis</taxon>
        <taxon>Chytridiomycetes</taxon>
        <taxon>Chytridiomycetes incertae sedis</taxon>
        <taxon>Blyttiomyces</taxon>
    </lineage>
</organism>
<feature type="region of interest" description="Disordered" evidence="1">
    <location>
        <begin position="93"/>
        <end position="120"/>
    </location>
</feature>
<dbReference type="InterPro" id="IPR045862">
    <property type="entry name" value="Trf4-like"/>
</dbReference>
<dbReference type="Proteomes" id="UP000269721">
    <property type="component" value="Unassembled WGS sequence"/>
</dbReference>
<dbReference type="GO" id="GO:1990817">
    <property type="term" value="F:poly(A) RNA polymerase activity"/>
    <property type="evidence" value="ECO:0007669"/>
    <property type="project" value="InterPro"/>
</dbReference>
<sequence length="426" mass="47471">MPAPHWFNKSIGIGWTDTCKLTVRNEAAVEGCGHYWHITLLSACSTWPRSDGVLQPQGYASDIILLSVGTMDYEETALLSSFPSPRSSLASALSSLGAKKKRDETKAGRRRRLPIPSREAPNAPWTETAYYPLTFYGTAVARPTAAQEVLLNEHLDQFIKEISPTDPNRTDREGVIAEDTRATCTNMDMAVQDATLDESPNQQVTKTHLEKILEQLKHMGEIEHVRTAKVPIPIKLQYELAPWSHENPLDIDISFGVNSGTQCVEYVKQLQHELPHLRPLVLIIKAMSASPISTSRMKEDPQVLFRGRYNDLPETNPTVAQLLVDFLTYTISTFDPAHMESEVGRVLFEMATSAAEDPNVVVNLHRTTQQLRELRGALQPDGVEVGLGSSFSDRVRRGEVTVNLGTVGYFSYVPHTHARLFSEAPR</sequence>
<evidence type="ECO:0000256" key="1">
    <source>
        <dbReference type="SAM" id="MobiDB-lite"/>
    </source>
</evidence>
<dbReference type="GO" id="GO:0043634">
    <property type="term" value="P:polyadenylation-dependent ncRNA catabolic process"/>
    <property type="evidence" value="ECO:0007669"/>
    <property type="project" value="TreeGrafter"/>
</dbReference>
<dbReference type="GO" id="GO:0003729">
    <property type="term" value="F:mRNA binding"/>
    <property type="evidence" value="ECO:0007669"/>
    <property type="project" value="TreeGrafter"/>
</dbReference>
<keyword evidence="3" id="KW-1185">Reference proteome</keyword>
<protein>
    <submittedName>
        <fullName evidence="2">Uncharacterized protein</fullName>
    </submittedName>
</protein>
<gene>
    <name evidence="2" type="ORF">BDK51DRAFT_48514</name>
</gene>
<dbReference type="EMBL" id="KZ999583">
    <property type="protein sequence ID" value="RKO84932.1"/>
    <property type="molecule type" value="Genomic_DNA"/>
</dbReference>
<dbReference type="PANTHER" id="PTHR23092">
    <property type="entry name" value="POLY(A) RNA POLYMERASE"/>
    <property type="match status" value="1"/>
</dbReference>
<dbReference type="InterPro" id="IPR043519">
    <property type="entry name" value="NT_sf"/>
</dbReference>
<accession>A0A4P9VZZ0</accession>
<dbReference type="PANTHER" id="PTHR23092:SF15">
    <property type="entry name" value="INACTIVE NON-CANONICAL POLY(A) RNA POLYMERASE PROTEIN TRF4-2-RELATED"/>
    <property type="match status" value="1"/>
</dbReference>
<evidence type="ECO:0000313" key="2">
    <source>
        <dbReference type="EMBL" id="RKO84932.1"/>
    </source>
</evidence>